<organism evidence="2 3">
    <name type="scientific">Massilia atriviolacea</name>
    <dbReference type="NCBI Taxonomy" id="2495579"/>
    <lineage>
        <taxon>Bacteria</taxon>
        <taxon>Pseudomonadati</taxon>
        <taxon>Pseudomonadota</taxon>
        <taxon>Betaproteobacteria</taxon>
        <taxon>Burkholderiales</taxon>
        <taxon>Oxalobacteraceae</taxon>
        <taxon>Telluria group</taxon>
        <taxon>Massilia</taxon>
    </lineage>
</organism>
<dbReference type="InterPro" id="IPR008949">
    <property type="entry name" value="Isoprenoid_synthase_dom_sf"/>
</dbReference>
<comment type="caution">
    <text evidence="2">The sequence shown here is derived from an EMBL/GenBank/DDBJ whole genome shotgun (WGS) entry which is preliminary data.</text>
</comment>
<evidence type="ECO:0000313" key="3">
    <source>
        <dbReference type="Proteomes" id="UP000278085"/>
    </source>
</evidence>
<dbReference type="SUPFAM" id="SSF48576">
    <property type="entry name" value="Terpenoid synthases"/>
    <property type="match status" value="1"/>
</dbReference>
<dbReference type="Pfam" id="PF01494">
    <property type="entry name" value="FAD_binding_3"/>
    <property type="match status" value="1"/>
</dbReference>
<dbReference type="PANTHER" id="PTHR42685">
    <property type="entry name" value="GERANYLGERANYL DIPHOSPHATE REDUCTASE"/>
    <property type="match status" value="1"/>
</dbReference>
<sequence>MTAALFATSGWDAIVVGAGPAGSACAWHLARAGRRVLLLERHHFPRDKSCGDGLTPRCLELLDEMGVLAQLDGYGRIARVRVVHRGPPLRQRDFGYDGVPGRYDYGLVVPRMRLDQLVCQAAVAAGAVLAEGIQVRELVREAGRALGVLVDCEHGPRALRLDAEVVVAADGANSRLAAGMGLGGQAGQLGFALRGYCEGLRGLDPCQEIHLPLADASGDYLLPAYGWIFPTSATSANVGVGIMGRTPLDDVRRLSTRFWATLRASDPRFADARDSAPLLGAPLRFDFAPERCAAPGLLLVGDAAGLTSPFTGEGISYGLESGRLAARTIDRALRAAPRRPDVEDDYRMLMAHHFAGYFELGRHSARRHLLFWKVLDSSFDSERPLFGLLRRAALLPEGAGSGAGDSALMDDLGPVVGRGDPLLRRQLIDIGAALVAVVRRDWPFLGRLDSARGAARGIVFRPSLLMLLAARFGAADARPLRRLGVALDLAYLGLMAQSGVEEDLSGARDNWSNKFALLLGDFLFSHALCQADPDDAIHADAIMGALETSCRGCLAQLSTAGRVDLSPDVARSQLADRIAPLFILPLTMGAAVAGAAPGVAQALGEYGRALGLLFACGEEMLAFTERAPQAMAVLASDLTRRVAGLPLLYAASCQPAPVQAALNADPPDRAVLAALVALPAVRAAMAGEMARHAQDAGAALRRLPAASAAAPLHALLRHGLERWRDTA</sequence>
<dbReference type="InterPro" id="IPR036188">
    <property type="entry name" value="FAD/NAD-bd_sf"/>
</dbReference>
<dbReference type="Pfam" id="PF00348">
    <property type="entry name" value="polyprenyl_synt"/>
    <property type="match status" value="1"/>
</dbReference>
<dbReference type="NCBIfam" id="TIGR02032">
    <property type="entry name" value="GG-red-SF"/>
    <property type="match status" value="1"/>
</dbReference>
<dbReference type="GO" id="GO:0008299">
    <property type="term" value="P:isoprenoid biosynthetic process"/>
    <property type="evidence" value="ECO:0007669"/>
    <property type="project" value="InterPro"/>
</dbReference>
<dbReference type="PANTHER" id="PTHR42685:SF22">
    <property type="entry name" value="CONDITIONED MEDIUM FACTOR RECEPTOR 1"/>
    <property type="match status" value="1"/>
</dbReference>
<feature type="domain" description="FAD-binding" evidence="1">
    <location>
        <begin position="12"/>
        <end position="183"/>
    </location>
</feature>
<dbReference type="InterPro" id="IPR011777">
    <property type="entry name" value="Geranylgeranyl_Rdtase_fam"/>
</dbReference>
<dbReference type="GO" id="GO:0004659">
    <property type="term" value="F:prenyltransferase activity"/>
    <property type="evidence" value="ECO:0007669"/>
    <property type="project" value="InterPro"/>
</dbReference>
<gene>
    <name evidence="2" type="ORF">EJB06_00975</name>
</gene>
<dbReference type="InterPro" id="IPR050407">
    <property type="entry name" value="Geranylgeranyl_reductase"/>
</dbReference>
<dbReference type="InterPro" id="IPR002938">
    <property type="entry name" value="FAD-bd"/>
</dbReference>
<dbReference type="InterPro" id="IPR000092">
    <property type="entry name" value="Polyprenyl_synt"/>
</dbReference>
<dbReference type="GO" id="GO:0071949">
    <property type="term" value="F:FAD binding"/>
    <property type="evidence" value="ECO:0007669"/>
    <property type="project" value="InterPro"/>
</dbReference>
<dbReference type="Gene3D" id="1.10.600.10">
    <property type="entry name" value="Farnesyl Diphosphate Synthase"/>
    <property type="match status" value="1"/>
</dbReference>
<keyword evidence="3" id="KW-1185">Reference proteome</keyword>
<evidence type="ECO:0000313" key="2">
    <source>
        <dbReference type="EMBL" id="RSZ60743.1"/>
    </source>
</evidence>
<protein>
    <submittedName>
        <fullName evidence="2">Geranylgeranyl reductase family protein</fullName>
    </submittedName>
</protein>
<dbReference type="PRINTS" id="PR00420">
    <property type="entry name" value="RNGMNOXGNASE"/>
</dbReference>
<dbReference type="OrthoDB" id="103324at2"/>
<dbReference type="SUPFAM" id="SSF51905">
    <property type="entry name" value="FAD/NAD(P)-binding domain"/>
    <property type="match status" value="1"/>
</dbReference>
<dbReference type="RefSeq" id="WP_126072127.1">
    <property type="nucleotide sequence ID" value="NZ_CP051166.1"/>
</dbReference>
<dbReference type="Proteomes" id="UP000278085">
    <property type="component" value="Unassembled WGS sequence"/>
</dbReference>
<dbReference type="Gene3D" id="3.50.50.60">
    <property type="entry name" value="FAD/NAD(P)-binding domain"/>
    <property type="match status" value="1"/>
</dbReference>
<evidence type="ECO:0000259" key="1">
    <source>
        <dbReference type="Pfam" id="PF01494"/>
    </source>
</evidence>
<accession>A0A430HT61</accession>
<name>A0A430HT61_9BURK</name>
<reference evidence="2 3" key="1">
    <citation type="submission" date="2018-12" db="EMBL/GenBank/DDBJ databases">
        <authorList>
            <person name="Yang E."/>
        </authorList>
    </citation>
    <scope>NUCLEOTIDE SEQUENCE [LARGE SCALE GENOMIC DNA]</scope>
    <source>
        <strain evidence="2 3">SOD</strain>
    </source>
</reference>
<dbReference type="EMBL" id="RXLQ01000001">
    <property type="protein sequence ID" value="RSZ60743.1"/>
    <property type="molecule type" value="Genomic_DNA"/>
</dbReference>
<dbReference type="AlphaFoldDB" id="A0A430HT61"/>
<dbReference type="GO" id="GO:0016628">
    <property type="term" value="F:oxidoreductase activity, acting on the CH-CH group of donors, NAD or NADP as acceptor"/>
    <property type="evidence" value="ECO:0007669"/>
    <property type="project" value="InterPro"/>
</dbReference>
<proteinExistence type="predicted"/>